<organism evidence="1">
    <name type="scientific">marine metagenome</name>
    <dbReference type="NCBI Taxonomy" id="408172"/>
    <lineage>
        <taxon>unclassified sequences</taxon>
        <taxon>metagenomes</taxon>
        <taxon>ecological metagenomes</taxon>
    </lineage>
</organism>
<dbReference type="EMBL" id="UINC01201429">
    <property type="protein sequence ID" value="SVE20767.1"/>
    <property type="molecule type" value="Genomic_DNA"/>
</dbReference>
<evidence type="ECO:0008006" key="2">
    <source>
        <dbReference type="Google" id="ProtNLM"/>
    </source>
</evidence>
<dbReference type="AlphaFoldDB" id="A0A383BKV7"/>
<reference evidence="1" key="1">
    <citation type="submission" date="2018-05" db="EMBL/GenBank/DDBJ databases">
        <authorList>
            <person name="Lanie J.A."/>
            <person name="Ng W.-L."/>
            <person name="Kazmierczak K.M."/>
            <person name="Andrzejewski T.M."/>
            <person name="Davidsen T.M."/>
            <person name="Wayne K.J."/>
            <person name="Tettelin H."/>
            <person name="Glass J.I."/>
            <person name="Rusch D."/>
            <person name="Podicherti R."/>
            <person name="Tsui H.-C.T."/>
            <person name="Winkler M.E."/>
        </authorList>
    </citation>
    <scope>NUCLEOTIDE SEQUENCE</scope>
</reference>
<dbReference type="Pfam" id="PF04338">
    <property type="entry name" value="DUF481"/>
    <property type="match status" value="1"/>
</dbReference>
<proteinExistence type="predicted"/>
<protein>
    <recommendedName>
        <fullName evidence="2">DUF481 domain-containing protein</fullName>
    </recommendedName>
</protein>
<dbReference type="InterPro" id="IPR007433">
    <property type="entry name" value="DUF481"/>
</dbReference>
<sequence>VDRVEVETAMTLKLGYIVEPYLKATLKTQSFRGNVYDGDTKTAVSDLFDPAYLTQSAGAALQVSEQVATRFGAALRQIMTRDFNGYSDDESTASIEELRWDGGVESVTDVNWPLADNILLTSKLEIFVPLNEPGDRSLSNDATLTVKLSDHINLNVNLLLIDDPTASDDLQLKQTTAFGVSYSLF</sequence>
<accession>A0A383BKV7</accession>
<name>A0A383BKV7_9ZZZZ</name>
<evidence type="ECO:0000313" key="1">
    <source>
        <dbReference type="EMBL" id="SVE20767.1"/>
    </source>
</evidence>
<gene>
    <name evidence="1" type="ORF">METZ01_LOCUS473621</name>
</gene>
<feature type="non-terminal residue" evidence="1">
    <location>
        <position position="1"/>
    </location>
</feature>